<dbReference type="InterPro" id="IPR024096">
    <property type="entry name" value="NO_sig/Golgi_transp_ligand-bd"/>
</dbReference>
<evidence type="ECO:0000313" key="3">
    <source>
        <dbReference type="Proteomes" id="UP000732298"/>
    </source>
</evidence>
<reference evidence="2" key="1">
    <citation type="submission" date="2020-07" db="EMBL/GenBank/DDBJ databases">
        <title>Huge and variable diversity of episymbiotic CPR bacteria and DPANN archaea in groundwater ecosystems.</title>
        <authorList>
            <person name="He C.Y."/>
            <person name="Keren R."/>
            <person name="Whittaker M."/>
            <person name="Farag I.F."/>
            <person name="Doudna J."/>
            <person name="Cate J.H.D."/>
            <person name="Banfield J.F."/>
        </authorList>
    </citation>
    <scope>NUCLEOTIDE SEQUENCE</scope>
    <source>
        <strain evidence="2">NC_groundwater_1296_Ag_S-0.2um_52_80</strain>
    </source>
</reference>
<dbReference type="InterPro" id="IPR004096">
    <property type="entry name" value="V4R"/>
</dbReference>
<dbReference type="PANTHER" id="PTHR35090">
    <property type="entry name" value="DNA-DIRECTED RNA POLYMERASE SUBUNIT I"/>
    <property type="match status" value="1"/>
</dbReference>
<dbReference type="EMBL" id="JACQPB010000033">
    <property type="protein sequence ID" value="MBI4210392.1"/>
    <property type="molecule type" value="Genomic_DNA"/>
</dbReference>
<accession>A0A8T3YKQ7</accession>
<evidence type="ECO:0000313" key="2">
    <source>
        <dbReference type="EMBL" id="MBI4210392.1"/>
    </source>
</evidence>
<dbReference type="PANTHER" id="PTHR35090:SF1">
    <property type="entry name" value="SLR0144 PROTEIN"/>
    <property type="match status" value="1"/>
</dbReference>
<dbReference type="SMART" id="SM00989">
    <property type="entry name" value="V4R"/>
    <property type="match status" value="1"/>
</dbReference>
<sequence>MLNSFYDKFIFTNGIQYTHSNFYLVNMPFVMLPADLLAGIAAAEDGAANRHMYKAIKEAVRQNVRKDFQIDFGVEGEKGLEFMQAYFIASGWGQMEFNDINSEKGHALISVANSPVAANCKNAKAPVDTVLRGILAGIFSTHFRKDVECVEVKCAALNAQQCDFIVKPLAEFDFGNPNTRAQLEV</sequence>
<dbReference type="Gene3D" id="3.30.1380.20">
    <property type="entry name" value="Trafficking protein particle complex subunit 3"/>
    <property type="match status" value="1"/>
</dbReference>
<proteinExistence type="predicted"/>
<dbReference type="SUPFAM" id="SSF111126">
    <property type="entry name" value="Ligand-binding domain in the NO signalling and Golgi transport"/>
    <property type="match status" value="1"/>
</dbReference>
<feature type="domain" description="4-vinyl reductase 4VR" evidence="1">
    <location>
        <begin position="106"/>
        <end position="168"/>
    </location>
</feature>
<name>A0A8T3YKQ7_9ARCH</name>
<gene>
    <name evidence="2" type="ORF">HY544_02705</name>
</gene>
<evidence type="ECO:0000259" key="1">
    <source>
        <dbReference type="SMART" id="SM00989"/>
    </source>
</evidence>
<dbReference type="Proteomes" id="UP000732298">
    <property type="component" value="Unassembled WGS sequence"/>
</dbReference>
<comment type="caution">
    <text evidence="2">The sequence shown here is derived from an EMBL/GenBank/DDBJ whole genome shotgun (WGS) entry which is preliminary data.</text>
</comment>
<protein>
    <recommendedName>
        <fullName evidence="1">4-vinyl reductase 4VR domain-containing protein</fullName>
    </recommendedName>
</protein>
<organism evidence="2 3">
    <name type="scientific">Candidatus Iainarchaeum sp</name>
    <dbReference type="NCBI Taxonomy" id="3101447"/>
    <lineage>
        <taxon>Archaea</taxon>
        <taxon>Candidatus Iainarchaeota</taxon>
        <taxon>Candidatus Iainarchaeia</taxon>
        <taxon>Candidatus Iainarchaeales</taxon>
        <taxon>Candidatus Iainarchaeaceae</taxon>
        <taxon>Candidatus Iainarchaeum</taxon>
    </lineage>
</organism>
<dbReference type="Pfam" id="PF02830">
    <property type="entry name" value="V4R"/>
    <property type="match status" value="1"/>
</dbReference>
<dbReference type="AlphaFoldDB" id="A0A8T3YKQ7"/>